<dbReference type="Pfam" id="PF00583">
    <property type="entry name" value="Acetyltransf_1"/>
    <property type="match status" value="1"/>
</dbReference>
<gene>
    <name evidence="4" type="ORF">ATL42_3026</name>
</gene>
<protein>
    <submittedName>
        <fullName evidence="4">Acetyltransferase (GNAT) family protein</fullName>
    </submittedName>
</protein>
<dbReference type="GO" id="GO:0016747">
    <property type="term" value="F:acyltransferase activity, transferring groups other than amino-acyl groups"/>
    <property type="evidence" value="ECO:0007669"/>
    <property type="project" value="InterPro"/>
</dbReference>
<evidence type="ECO:0000256" key="1">
    <source>
        <dbReference type="ARBA" id="ARBA00022679"/>
    </source>
</evidence>
<dbReference type="InterPro" id="IPR000182">
    <property type="entry name" value="GNAT_dom"/>
</dbReference>
<organism evidence="4 5">
    <name type="scientific">Sanguibacter antarcticus</name>
    <dbReference type="NCBI Taxonomy" id="372484"/>
    <lineage>
        <taxon>Bacteria</taxon>
        <taxon>Bacillati</taxon>
        <taxon>Actinomycetota</taxon>
        <taxon>Actinomycetes</taxon>
        <taxon>Micrococcales</taxon>
        <taxon>Sanguibacteraceae</taxon>
        <taxon>Sanguibacter</taxon>
    </lineage>
</organism>
<dbReference type="RefSeq" id="WP_211281834.1">
    <property type="nucleotide sequence ID" value="NZ_PDJG01000001.1"/>
</dbReference>
<evidence type="ECO:0000259" key="3">
    <source>
        <dbReference type="PROSITE" id="PS51186"/>
    </source>
</evidence>
<dbReference type="PANTHER" id="PTHR43877:SF2">
    <property type="entry name" value="AMINOALKYLPHOSPHONATE N-ACETYLTRANSFERASE-RELATED"/>
    <property type="match status" value="1"/>
</dbReference>
<dbReference type="Gene3D" id="3.40.630.30">
    <property type="match status" value="1"/>
</dbReference>
<dbReference type="InterPro" id="IPR050832">
    <property type="entry name" value="Bact_Acetyltransf"/>
</dbReference>
<sequence>MLSDVLAFRSATSDDLPAVVALVNSAYRGDASRAGWTTETDLVGGPRADVAMLQADIEQPGSRIVLAESDGEILGCAHVTRISGTAAYFGLFAVRPTTQGNGIGRRLLAEAERVAREEWQLAELTMTVLDARPELLAYYGRRGYRPTGDLEPFPPADADMIEILRDGLQLVVLSKDLA</sequence>
<dbReference type="PANTHER" id="PTHR43877">
    <property type="entry name" value="AMINOALKYLPHOSPHONATE N-ACETYLTRANSFERASE-RELATED-RELATED"/>
    <property type="match status" value="1"/>
</dbReference>
<dbReference type="PROSITE" id="PS51186">
    <property type="entry name" value="GNAT"/>
    <property type="match status" value="1"/>
</dbReference>
<reference evidence="4 5" key="1">
    <citation type="submission" date="2017-10" db="EMBL/GenBank/DDBJ databases">
        <title>Sequencing the genomes of 1000 actinobacteria strains.</title>
        <authorList>
            <person name="Klenk H.-P."/>
        </authorList>
    </citation>
    <scope>NUCLEOTIDE SEQUENCE [LARGE SCALE GENOMIC DNA]</scope>
    <source>
        <strain evidence="4 5">DSM 18966</strain>
    </source>
</reference>
<dbReference type="SUPFAM" id="SSF55729">
    <property type="entry name" value="Acyl-CoA N-acyltransferases (Nat)"/>
    <property type="match status" value="1"/>
</dbReference>
<feature type="domain" description="N-acetyltransferase" evidence="3">
    <location>
        <begin position="6"/>
        <end position="165"/>
    </location>
</feature>
<evidence type="ECO:0000313" key="4">
    <source>
        <dbReference type="EMBL" id="PFG35092.1"/>
    </source>
</evidence>
<dbReference type="InterPro" id="IPR016181">
    <property type="entry name" value="Acyl_CoA_acyltransferase"/>
</dbReference>
<dbReference type="EMBL" id="PDJG01000001">
    <property type="protein sequence ID" value="PFG35092.1"/>
    <property type="molecule type" value="Genomic_DNA"/>
</dbReference>
<comment type="caution">
    <text evidence="4">The sequence shown here is derived from an EMBL/GenBank/DDBJ whole genome shotgun (WGS) entry which is preliminary data.</text>
</comment>
<name>A0A2A9EA17_9MICO</name>
<keyword evidence="1 4" id="KW-0808">Transferase</keyword>
<keyword evidence="5" id="KW-1185">Reference proteome</keyword>
<evidence type="ECO:0000313" key="5">
    <source>
        <dbReference type="Proteomes" id="UP000225548"/>
    </source>
</evidence>
<evidence type="ECO:0000256" key="2">
    <source>
        <dbReference type="ARBA" id="ARBA00023315"/>
    </source>
</evidence>
<dbReference type="AlphaFoldDB" id="A0A2A9EA17"/>
<dbReference type="CDD" id="cd04301">
    <property type="entry name" value="NAT_SF"/>
    <property type="match status" value="1"/>
</dbReference>
<accession>A0A2A9EA17</accession>
<keyword evidence="2" id="KW-0012">Acyltransferase</keyword>
<dbReference type="Proteomes" id="UP000225548">
    <property type="component" value="Unassembled WGS sequence"/>
</dbReference>
<proteinExistence type="predicted"/>